<evidence type="ECO:0000256" key="10">
    <source>
        <dbReference type="ARBA" id="ARBA00034345"/>
    </source>
</evidence>
<evidence type="ECO:0000256" key="1">
    <source>
        <dbReference type="ARBA" id="ARBA00004496"/>
    </source>
</evidence>
<protein>
    <recommendedName>
        <fullName evidence="10">Dibenzothiophene monooxygenase</fullName>
        <ecNumber evidence="9">1.14.14.21</ecNumber>
    </recommendedName>
</protein>
<keyword evidence="5" id="KW-0560">Oxidoreductase</keyword>
<dbReference type="SUPFAM" id="SSF56645">
    <property type="entry name" value="Acyl-CoA dehydrogenase NM domain-like"/>
    <property type="match status" value="1"/>
</dbReference>
<dbReference type="InterPro" id="IPR009100">
    <property type="entry name" value="AcylCoA_DH/oxidase_NM_dom_sf"/>
</dbReference>
<keyword evidence="3" id="KW-0288">FMN</keyword>
<dbReference type="PIRSF" id="PIRSF016578">
    <property type="entry name" value="HsaA"/>
    <property type="match status" value="1"/>
</dbReference>
<accession>A0A5N5V6B8</accession>
<dbReference type="Proteomes" id="UP000325690">
    <property type="component" value="Unassembled WGS sequence"/>
</dbReference>
<keyword evidence="18" id="KW-1185">Reference proteome</keyword>
<gene>
    <name evidence="17" type="ORF">MPHL21000_07605</name>
</gene>
<dbReference type="GO" id="GO:0005737">
    <property type="term" value="C:cytoplasm"/>
    <property type="evidence" value="ECO:0007669"/>
    <property type="project" value="UniProtKB-SubCell"/>
</dbReference>
<dbReference type="AlphaFoldDB" id="A0A5N5V6B8"/>
<comment type="catalytic activity">
    <reaction evidence="11">
        <text>dibenzothiophene + FMNH2 + O2 = dibenzothiophene 5-oxide + FMN + H2O + H(+)</text>
        <dbReference type="Rhea" id="RHEA:49076"/>
        <dbReference type="ChEBI" id="CHEBI:15377"/>
        <dbReference type="ChEBI" id="CHEBI:15378"/>
        <dbReference type="ChEBI" id="CHEBI:15379"/>
        <dbReference type="ChEBI" id="CHEBI:23681"/>
        <dbReference type="ChEBI" id="CHEBI:23683"/>
        <dbReference type="ChEBI" id="CHEBI:57618"/>
        <dbReference type="ChEBI" id="CHEBI:58210"/>
    </reaction>
</comment>
<dbReference type="PANTHER" id="PTHR43884:SF12">
    <property type="entry name" value="ISOVALERYL-COA DEHYDROGENASE, MITOCHONDRIAL-RELATED"/>
    <property type="match status" value="1"/>
</dbReference>
<keyword evidence="4" id="KW-0547">Nucleotide-binding</keyword>
<dbReference type="Gene3D" id="2.40.110.10">
    <property type="entry name" value="Butyryl-CoA Dehydrogenase, subunit A, domain 2"/>
    <property type="match status" value="1"/>
</dbReference>
<name>A0A5N5V6B8_MYCPH</name>
<dbReference type="PANTHER" id="PTHR43884">
    <property type="entry name" value="ACYL-COA DEHYDROGENASE"/>
    <property type="match status" value="1"/>
</dbReference>
<dbReference type="InterPro" id="IPR036250">
    <property type="entry name" value="AcylCo_DH-like_C"/>
</dbReference>
<evidence type="ECO:0000256" key="12">
    <source>
        <dbReference type="ARBA" id="ARBA00048445"/>
    </source>
</evidence>
<dbReference type="Pfam" id="PF08028">
    <property type="entry name" value="Acyl-CoA_dh_2"/>
    <property type="match status" value="1"/>
</dbReference>
<dbReference type="InterPro" id="IPR013107">
    <property type="entry name" value="Acyl-CoA_DH_C"/>
</dbReference>
<dbReference type="InterPro" id="IPR037069">
    <property type="entry name" value="AcylCoA_DH/ox_N_sf"/>
</dbReference>
<evidence type="ECO:0000256" key="9">
    <source>
        <dbReference type="ARBA" id="ARBA00034328"/>
    </source>
</evidence>
<reference evidence="17 18" key="1">
    <citation type="submission" date="2012-10" db="EMBL/GenBank/DDBJ databases">
        <title>The draft sequence of the Mycobacterium pheli genome.</title>
        <authorList>
            <person name="Pettersson B.M.F."/>
            <person name="Das S."/>
            <person name="Dasgupta S."/>
            <person name="Bhattacharya A."/>
            <person name="Kirsebom L.A."/>
        </authorList>
    </citation>
    <scope>NUCLEOTIDE SEQUENCE [LARGE SCALE GENOMIC DNA]</scope>
    <source>
        <strain evidence="17 18">CCUG 21000</strain>
    </source>
</reference>
<evidence type="ECO:0000313" key="17">
    <source>
        <dbReference type="EMBL" id="KAB7757434.1"/>
    </source>
</evidence>
<dbReference type="Pfam" id="PF02771">
    <property type="entry name" value="Acyl-CoA_dh_N"/>
    <property type="match status" value="1"/>
</dbReference>
<evidence type="ECO:0000256" key="2">
    <source>
        <dbReference type="ARBA" id="ARBA00022630"/>
    </source>
</evidence>
<keyword evidence="2" id="KW-0285">Flavoprotein</keyword>
<organism evidence="17 18">
    <name type="scientific">Mycolicibacterium phlei DSM 43239 = CCUG 21000</name>
    <dbReference type="NCBI Taxonomy" id="1226750"/>
    <lineage>
        <taxon>Bacteria</taxon>
        <taxon>Bacillati</taxon>
        <taxon>Actinomycetota</taxon>
        <taxon>Actinomycetes</taxon>
        <taxon>Mycobacteriales</taxon>
        <taxon>Mycobacteriaceae</taxon>
        <taxon>Mycolicibacterium</taxon>
    </lineage>
</organism>
<comment type="catalytic activity">
    <reaction evidence="13">
        <text>dibenzothiophene + 2 FMNH2 + 2 O2 = dibenzothiophene 5,5-dioxide + 2 FMN + 2 H2O + 2 H(+)</text>
        <dbReference type="Rhea" id="RHEA:49072"/>
        <dbReference type="ChEBI" id="CHEBI:15377"/>
        <dbReference type="ChEBI" id="CHEBI:15378"/>
        <dbReference type="ChEBI" id="CHEBI:15379"/>
        <dbReference type="ChEBI" id="CHEBI:23681"/>
        <dbReference type="ChEBI" id="CHEBI:57618"/>
        <dbReference type="ChEBI" id="CHEBI:58210"/>
        <dbReference type="ChEBI" id="CHEBI:90356"/>
        <dbReference type="EC" id="1.14.14.21"/>
    </reaction>
</comment>
<evidence type="ECO:0000256" key="7">
    <source>
        <dbReference type="ARBA" id="ARBA00034307"/>
    </source>
</evidence>
<dbReference type="InterPro" id="IPR046373">
    <property type="entry name" value="Acyl-CoA_Oxase/DH_mid-dom_sf"/>
</dbReference>
<evidence type="ECO:0000256" key="6">
    <source>
        <dbReference type="ARBA" id="ARBA00023033"/>
    </source>
</evidence>
<dbReference type="EC" id="1.14.14.21" evidence="9"/>
<sequence length="407" mass="43775">MTATVAAPAETDSAWLRRAGEVKARLRATAPARDRAGQLPVEEVGWLKEARLLGIFIPEWFGGGGATWTQVAEVVERIAQADASLAHVLLYHYFGSQAGLRGENGFVGADRARRIAAEQLLHGTVAQAAYPPLVVATQTADGFRLNGRKSFTTGAALGDVLLTWVQFDEGTVLGGVDVSGTLGTIHLDRGAPGLSFEDDWDNLGQRRTASGTTVFTDVPVRTADVIAYDVADSVRPDQLDVLYMYSGFAAIFTGIAAGALEEAGDYIRTKGRPWVETDHRSAGEDPLLLERYGQSWIEVQSAQALTHRAVEAVEAARVRGAELTWPQRAEAVTLTNAARVHAANVALSVTSGIFEVAGARASRLEHGLDRFWRDARTLSLHDPLRNKLVQIGDYALNGTAPTPGFYS</sequence>
<comment type="subcellular location">
    <subcellularLocation>
        <location evidence="1">Cytoplasm</location>
    </subcellularLocation>
</comment>
<dbReference type="GO" id="GO:0050660">
    <property type="term" value="F:flavin adenine dinucleotide binding"/>
    <property type="evidence" value="ECO:0007669"/>
    <property type="project" value="InterPro"/>
</dbReference>
<dbReference type="GO" id="GO:0006552">
    <property type="term" value="P:L-leucine catabolic process"/>
    <property type="evidence" value="ECO:0007669"/>
    <property type="project" value="TreeGrafter"/>
</dbReference>
<dbReference type="GO" id="GO:0008470">
    <property type="term" value="F:3-methylbutanoyl-CoA dehydrogenase activity"/>
    <property type="evidence" value="ECO:0007669"/>
    <property type="project" value="TreeGrafter"/>
</dbReference>
<evidence type="ECO:0000259" key="14">
    <source>
        <dbReference type="Pfam" id="PF02770"/>
    </source>
</evidence>
<dbReference type="Pfam" id="PF02770">
    <property type="entry name" value="Acyl-CoA_dh_M"/>
    <property type="match status" value="1"/>
</dbReference>
<proteinExistence type="inferred from homology"/>
<comment type="caution">
    <text evidence="17">The sequence shown here is derived from an EMBL/GenBank/DDBJ whole genome shotgun (WGS) entry which is preliminary data.</text>
</comment>
<evidence type="ECO:0000256" key="3">
    <source>
        <dbReference type="ARBA" id="ARBA00022643"/>
    </source>
</evidence>
<dbReference type="SUPFAM" id="SSF47203">
    <property type="entry name" value="Acyl-CoA dehydrogenase C-terminal domain-like"/>
    <property type="match status" value="1"/>
</dbReference>
<evidence type="ECO:0000259" key="15">
    <source>
        <dbReference type="Pfam" id="PF02771"/>
    </source>
</evidence>
<dbReference type="GeneID" id="74303783"/>
<feature type="domain" description="Acyl-CoA dehydrogenase C-terminal" evidence="16">
    <location>
        <begin position="247"/>
        <end position="382"/>
    </location>
</feature>
<dbReference type="Gene3D" id="1.10.540.10">
    <property type="entry name" value="Acyl-CoA dehydrogenase/oxidase, N-terminal domain"/>
    <property type="match status" value="1"/>
</dbReference>
<evidence type="ECO:0000256" key="13">
    <source>
        <dbReference type="ARBA" id="ARBA00049456"/>
    </source>
</evidence>
<evidence type="ECO:0000256" key="4">
    <source>
        <dbReference type="ARBA" id="ARBA00022741"/>
    </source>
</evidence>
<dbReference type="InterPro" id="IPR013786">
    <property type="entry name" value="AcylCoA_DH/ox_N"/>
</dbReference>
<comment type="catalytic activity">
    <reaction evidence="12">
        <text>dibenzothiophene 5-oxide + FMNH2 + O2 = dibenzothiophene 5,5-dioxide + FMN + H2O + H(+)</text>
        <dbReference type="Rhea" id="RHEA:49080"/>
        <dbReference type="ChEBI" id="CHEBI:15377"/>
        <dbReference type="ChEBI" id="CHEBI:15378"/>
        <dbReference type="ChEBI" id="CHEBI:15379"/>
        <dbReference type="ChEBI" id="CHEBI:23683"/>
        <dbReference type="ChEBI" id="CHEBI:57618"/>
        <dbReference type="ChEBI" id="CHEBI:58210"/>
        <dbReference type="ChEBI" id="CHEBI:90356"/>
    </reaction>
</comment>
<dbReference type="Gene3D" id="1.20.140.10">
    <property type="entry name" value="Butyryl-CoA Dehydrogenase, subunit A, domain 3"/>
    <property type="match status" value="1"/>
</dbReference>
<evidence type="ECO:0000256" key="11">
    <source>
        <dbReference type="ARBA" id="ARBA00047859"/>
    </source>
</evidence>
<dbReference type="RefSeq" id="WP_061482325.1">
    <property type="nucleotide sequence ID" value="NZ_ANBO01000008.1"/>
</dbReference>
<keyword evidence="6" id="KW-0503">Monooxygenase</keyword>
<evidence type="ECO:0000256" key="5">
    <source>
        <dbReference type="ARBA" id="ARBA00023002"/>
    </source>
</evidence>
<comment type="similarity">
    <text evidence="8">Belongs to the DszC flavin monooxygenase family.</text>
</comment>
<evidence type="ECO:0000259" key="16">
    <source>
        <dbReference type="Pfam" id="PF08028"/>
    </source>
</evidence>
<feature type="domain" description="Acyl-CoA oxidase/dehydrogenase middle" evidence="14">
    <location>
        <begin position="138"/>
        <end position="218"/>
    </location>
</feature>
<dbReference type="InterPro" id="IPR006091">
    <property type="entry name" value="Acyl-CoA_Oxase/DH_mid-dom"/>
</dbReference>
<evidence type="ECO:0000313" key="18">
    <source>
        <dbReference type="Proteomes" id="UP000325690"/>
    </source>
</evidence>
<feature type="domain" description="Acyl-CoA dehydrogenase/oxidase N-terminal" evidence="15">
    <location>
        <begin position="23"/>
        <end position="92"/>
    </location>
</feature>
<dbReference type="EMBL" id="ANBP01000008">
    <property type="protein sequence ID" value="KAB7757434.1"/>
    <property type="molecule type" value="Genomic_DNA"/>
</dbReference>
<dbReference type="GO" id="GO:0004497">
    <property type="term" value="F:monooxygenase activity"/>
    <property type="evidence" value="ECO:0007669"/>
    <property type="project" value="UniProtKB-KW"/>
</dbReference>
<evidence type="ECO:0000256" key="8">
    <source>
        <dbReference type="ARBA" id="ARBA00034317"/>
    </source>
</evidence>
<comment type="pathway">
    <text evidence="7">Sulfur metabolism; dibenzothiophene degradation.</text>
</comment>